<proteinExistence type="inferred from homology"/>
<evidence type="ECO:0000313" key="8">
    <source>
        <dbReference type="EMBL" id="GMN49641.1"/>
    </source>
</evidence>
<feature type="region of interest" description="Disordered" evidence="6">
    <location>
        <begin position="62"/>
        <end position="95"/>
    </location>
</feature>
<accession>A0AA88AVY4</accession>
<dbReference type="GO" id="GO:0006353">
    <property type="term" value="P:DNA-templated transcription termination"/>
    <property type="evidence" value="ECO:0007669"/>
    <property type="project" value="InterPro"/>
</dbReference>
<evidence type="ECO:0000256" key="2">
    <source>
        <dbReference type="ARBA" id="ARBA00022814"/>
    </source>
</evidence>
<evidence type="ECO:0000256" key="1">
    <source>
        <dbReference type="ARBA" id="ARBA00005952"/>
    </source>
</evidence>
<dbReference type="PANTHER" id="PTHR11078">
    <property type="entry name" value="N UTILIZATION SUBSTANCE PROTEIN B-RELATED"/>
    <property type="match status" value="1"/>
</dbReference>
<dbReference type="SUPFAM" id="SSF48013">
    <property type="entry name" value="NusB-like"/>
    <property type="match status" value="1"/>
</dbReference>
<keyword evidence="9" id="KW-1185">Reference proteome</keyword>
<dbReference type="GO" id="GO:0009507">
    <property type="term" value="C:chloroplast"/>
    <property type="evidence" value="ECO:0007669"/>
    <property type="project" value="TreeGrafter"/>
</dbReference>
<dbReference type="Pfam" id="PF01029">
    <property type="entry name" value="NusB"/>
    <property type="match status" value="1"/>
</dbReference>
<dbReference type="Proteomes" id="UP001187192">
    <property type="component" value="Unassembled WGS sequence"/>
</dbReference>
<comment type="similarity">
    <text evidence="1">Belongs to the NusB family.</text>
</comment>
<dbReference type="PANTHER" id="PTHR11078:SF3">
    <property type="entry name" value="ANTITERMINATION NUSB DOMAIN-CONTAINING PROTEIN"/>
    <property type="match status" value="1"/>
</dbReference>
<dbReference type="AlphaFoldDB" id="A0AA88AVY4"/>
<dbReference type="InterPro" id="IPR006027">
    <property type="entry name" value="NusB_RsmB_TIM44"/>
</dbReference>
<keyword evidence="2" id="KW-0889">Transcription antitermination</keyword>
<feature type="compositionally biased region" description="Low complexity" evidence="6">
    <location>
        <begin position="70"/>
        <end position="86"/>
    </location>
</feature>
<evidence type="ECO:0000256" key="4">
    <source>
        <dbReference type="ARBA" id="ARBA00023015"/>
    </source>
</evidence>
<dbReference type="EMBL" id="BTGU01000031">
    <property type="protein sequence ID" value="GMN49641.1"/>
    <property type="molecule type" value="Genomic_DNA"/>
</dbReference>
<dbReference type="Gene3D" id="1.10.940.10">
    <property type="entry name" value="NusB-like"/>
    <property type="match status" value="1"/>
</dbReference>
<evidence type="ECO:0000256" key="6">
    <source>
        <dbReference type="SAM" id="MobiDB-lite"/>
    </source>
</evidence>
<evidence type="ECO:0000313" key="9">
    <source>
        <dbReference type="Proteomes" id="UP001187192"/>
    </source>
</evidence>
<dbReference type="GO" id="GO:0003723">
    <property type="term" value="F:RNA binding"/>
    <property type="evidence" value="ECO:0007669"/>
    <property type="project" value="UniProtKB-KW"/>
</dbReference>
<sequence length="310" mass="34091">MEGSSLLTTTSSSLPSFRIRPLHFFSSFSSSLSFSLSLPHSSSSSSSRPLSLSCPRTSLRTSTFSVETPNTHNSNSNSNSTSISNSDALPKTDKSGRFCSPRAARELALSIVYASCLEGSDPVRLFEKRVNARREPGYEFDKESLLKYNHMSFGGPPVTVETVEEEEELMRNDDKESAIEAEVLAAPPKLVYSKLILRLTRKLLVAVSDQWDSHVLSIDKVAPPNWKNEPAGRILEFCILHLAMSEISVLGTRHQIVINEAVDLAKRFCDGAAPRVINGCLGTFVKDIEETGLPLALEDKQKVVSSVDRK</sequence>
<protein>
    <recommendedName>
        <fullName evidence="7">NusB/RsmB/TIM44 domain-containing protein</fullName>
    </recommendedName>
</protein>
<evidence type="ECO:0000259" key="7">
    <source>
        <dbReference type="Pfam" id="PF01029"/>
    </source>
</evidence>
<dbReference type="InterPro" id="IPR011605">
    <property type="entry name" value="NusB_fam"/>
</dbReference>
<evidence type="ECO:0000256" key="3">
    <source>
        <dbReference type="ARBA" id="ARBA00022884"/>
    </source>
</evidence>
<feature type="domain" description="NusB/RsmB/TIM44" evidence="7">
    <location>
        <begin position="235"/>
        <end position="285"/>
    </location>
</feature>
<keyword evidence="5" id="KW-0804">Transcription</keyword>
<dbReference type="InterPro" id="IPR035926">
    <property type="entry name" value="NusB-like_sf"/>
</dbReference>
<evidence type="ECO:0000256" key="5">
    <source>
        <dbReference type="ARBA" id="ARBA00023163"/>
    </source>
</evidence>
<organism evidence="8 9">
    <name type="scientific">Ficus carica</name>
    <name type="common">Common fig</name>
    <dbReference type="NCBI Taxonomy" id="3494"/>
    <lineage>
        <taxon>Eukaryota</taxon>
        <taxon>Viridiplantae</taxon>
        <taxon>Streptophyta</taxon>
        <taxon>Embryophyta</taxon>
        <taxon>Tracheophyta</taxon>
        <taxon>Spermatophyta</taxon>
        <taxon>Magnoliopsida</taxon>
        <taxon>eudicotyledons</taxon>
        <taxon>Gunneridae</taxon>
        <taxon>Pentapetalae</taxon>
        <taxon>rosids</taxon>
        <taxon>fabids</taxon>
        <taxon>Rosales</taxon>
        <taxon>Moraceae</taxon>
        <taxon>Ficeae</taxon>
        <taxon>Ficus</taxon>
    </lineage>
</organism>
<keyword evidence="3" id="KW-0694">RNA-binding</keyword>
<reference evidence="8" key="1">
    <citation type="submission" date="2023-07" db="EMBL/GenBank/DDBJ databases">
        <title>draft genome sequence of fig (Ficus carica).</title>
        <authorList>
            <person name="Takahashi T."/>
            <person name="Nishimura K."/>
        </authorList>
    </citation>
    <scope>NUCLEOTIDE SEQUENCE</scope>
</reference>
<gene>
    <name evidence="8" type="ORF">TIFTF001_018805</name>
</gene>
<keyword evidence="4" id="KW-0805">Transcription regulation</keyword>
<dbReference type="GO" id="GO:0031564">
    <property type="term" value="P:transcription antitermination"/>
    <property type="evidence" value="ECO:0007669"/>
    <property type="project" value="UniProtKB-KW"/>
</dbReference>
<comment type="caution">
    <text evidence="8">The sequence shown here is derived from an EMBL/GenBank/DDBJ whole genome shotgun (WGS) entry which is preliminary data.</text>
</comment>
<name>A0AA88AVY4_FICCA</name>